<dbReference type="GO" id="GO:0032502">
    <property type="term" value="P:developmental process"/>
    <property type="evidence" value="ECO:0007669"/>
    <property type="project" value="UniProtKB-ARBA"/>
</dbReference>
<evidence type="ECO:0000256" key="4">
    <source>
        <dbReference type="ARBA" id="ARBA00022729"/>
    </source>
</evidence>
<evidence type="ECO:0000256" key="6">
    <source>
        <dbReference type="ARBA" id="ARBA00023157"/>
    </source>
</evidence>
<evidence type="ECO:0000256" key="1">
    <source>
        <dbReference type="ARBA" id="ARBA00004613"/>
    </source>
</evidence>
<feature type="domain" description="SRCR" evidence="10">
    <location>
        <begin position="1108"/>
        <end position="1209"/>
    </location>
</feature>
<dbReference type="EMBL" id="CAWUFR010000230">
    <property type="protein sequence ID" value="CAK6973445.1"/>
    <property type="molecule type" value="Genomic_DNA"/>
</dbReference>
<dbReference type="PROSITE" id="PS01187">
    <property type="entry name" value="EGF_CA"/>
    <property type="match status" value="1"/>
</dbReference>
<proteinExistence type="predicted"/>
<dbReference type="InterPro" id="IPR055355">
    <property type="entry name" value="ZP-C"/>
</dbReference>
<feature type="domain" description="SRCR" evidence="10">
    <location>
        <begin position="897"/>
        <end position="998"/>
    </location>
</feature>
<dbReference type="Pfam" id="PF00100">
    <property type="entry name" value="Zona_pellucida"/>
    <property type="match status" value="2"/>
</dbReference>
<feature type="region of interest" description="Disordered" evidence="9">
    <location>
        <begin position="1812"/>
        <end position="1840"/>
    </location>
</feature>
<feature type="disulfide bond" evidence="8">
    <location>
        <begin position="1147"/>
        <end position="1208"/>
    </location>
</feature>
<feature type="disulfide bond" evidence="8">
    <location>
        <begin position="1284"/>
        <end position="1294"/>
    </location>
</feature>
<dbReference type="PRINTS" id="PR00258">
    <property type="entry name" value="SPERACTRCPTR"/>
</dbReference>
<feature type="domain" description="SRCR" evidence="10">
    <location>
        <begin position="1425"/>
        <end position="1525"/>
    </location>
</feature>
<evidence type="ECO:0000256" key="2">
    <source>
        <dbReference type="ARBA" id="ARBA00022525"/>
    </source>
</evidence>
<evidence type="ECO:0000259" key="10">
    <source>
        <dbReference type="PROSITE" id="PS50287"/>
    </source>
</evidence>
<dbReference type="InterPro" id="IPR001507">
    <property type="entry name" value="ZP_dom"/>
</dbReference>
<dbReference type="PANTHER" id="PTHR19331">
    <property type="entry name" value="SCAVENGER RECEPTOR DOMAIN-CONTAINING"/>
    <property type="match status" value="1"/>
</dbReference>
<feature type="compositionally biased region" description="Polar residues" evidence="9">
    <location>
        <begin position="357"/>
        <end position="373"/>
    </location>
</feature>
<feature type="disulfide bond" evidence="8">
    <location>
        <begin position="1028"/>
        <end position="1092"/>
    </location>
</feature>
<feature type="region of interest" description="Disordered" evidence="9">
    <location>
        <begin position="861"/>
        <end position="898"/>
    </location>
</feature>
<keyword evidence="3" id="KW-0245">EGF-like domain</keyword>
<dbReference type="PROSITE" id="PS50287">
    <property type="entry name" value="SRCR_2"/>
    <property type="match status" value="10"/>
</dbReference>
<gene>
    <name evidence="12" type="ORF">FSCOSCO3_A022857</name>
</gene>
<dbReference type="InterPro" id="IPR018097">
    <property type="entry name" value="EGF_Ca-bd_CS"/>
</dbReference>
<dbReference type="Gene3D" id="2.10.25.10">
    <property type="entry name" value="Laminin"/>
    <property type="match status" value="2"/>
</dbReference>
<feature type="domain" description="SRCR" evidence="10">
    <location>
        <begin position="1214"/>
        <end position="1315"/>
    </location>
</feature>
<feature type="disulfide bond" evidence="8">
    <location>
        <begin position="537"/>
        <end position="598"/>
    </location>
</feature>
<dbReference type="Gene3D" id="2.60.40.3210">
    <property type="entry name" value="Zona pellucida, ZP-N domain"/>
    <property type="match status" value="1"/>
</dbReference>
<feature type="domain" description="ZP" evidence="11">
    <location>
        <begin position="1"/>
        <end position="70"/>
    </location>
</feature>
<feature type="disulfide bond" evidence="8">
    <location>
        <begin position="923"/>
        <end position="987"/>
    </location>
</feature>
<feature type="disulfide bond" evidence="8">
    <location>
        <begin position="1178"/>
        <end position="1188"/>
    </location>
</feature>
<feature type="disulfide bond" evidence="8">
    <location>
        <begin position="1450"/>
        <end position="1514"/>
    </location>
</feature>
<feature type="disulfide bond" evidence="8">
    <location>
        <begin position="1134"/>
        <end position="1198"/>
    </location>
</feature>
<dbReference type="InterPro" id="IPR057774">
    <property type="entry name" value="D8C_UMOD/GP2/OIT3-like"/>
</dbReference>
<feature type="compositionally biased region" description="Low complexity" evidence="9">
    <location>
        <begin position="877"/>
        <end position="895"/>
    </location>
</feature>
<dbReference type="CDD" id="cd00054">
    <property type="entry name" value="EGF_CA"/>
    <property type="match status" value="1"/>
</dbReference>
<dbReference type="SMART" id="SM00202">
    <property type="entry name" value="SR"/>
    <property type="match status" value="10"/>
</dbReference>
<dbReference type="Pfam" id="PF00530">
    <property type="entry name" value="SRCR"/>
    <property type="match status" value="10"/>
</dbReference>
<feature type="disulfide bond" evidence="8">
    <location>
        <begin position="1463"/>
        <end position="1524"/>
    </location>
</feature>
<evidence type="ECO:0000313" key="13">
    <source>
        <dbReference type="Proteomes" id="UP001314229"/>
    </source>
</evidence>
<feature type="disulfide bond" evidence="8">
    <location>
        <begin position="671"/>
        <end position="735"/>
    </location>
</feature>
<dbReference type="SMART" id="SM00179">
    <property type="entry name" value="EGF_CA"/>
    <property type="match status" value="1"/>
</dbReference>
<feature type="disulfide bond" evidence="8">
    <location>
        <begin position="1253"/>
        <end position="1314"/>
    </location>
</feature>
<feature type="disulfide bond" evidence="8">
    <location>
        <begin position="776"/>
        <end position="840"/>
    </location>
</feature>
<evidence type="ECO:0000256" key="3">
    <source>
        <dbReference type="ARBA" id="ARBA00022536"/>
    </source>
</evidence>
<dbReference type="InterPro" id="IPR042235">
    <property type="entry name" value="ZP-C_dom"/>
</dbReference>
<feature type="disulfide bond" evidence="8">
    <location>
        <begin position="1041"/>
        <end position="1102"/>
    </location>
</feature>
<protein>
    <submittedName>
        <fullName evidence="12">Deleted in malignant brain tumors 1 protein-like</fullName>
    </submittedName>
</protein>
<sequence>MWITKQSWCPTDRQQVSVIESGSSRRARFSALFFLLQGENRDVFLHCSLSLCDQKSASCVPSCTRRTRRSILTSAPMKPLTIGPIMWILVSSCDSCHDEATCQESRERGDTFAGQALSCVCKDGFVGDGLTCYNTKLCSDSSCCSQGYHWSPDSGCVDTDECSLPVSPCSPSQVCQNTPGSFKCTEPSSSTRSGPSSQSVQFNCGHGVCPLGMDCIGNNGTSCADPCDHYTVVDDEWRSTNNTMNQILHCDRDVNWKGWYRLFLGQTNAHIPERCVAENRCGTHAPLWITQPHPTQSNEIVNRNVCGSWFGSCCRFNSNIIQVKLCYENYYVYKLVKPTGCHLAYCTDVNSTEPAFISTTPDPRPQNSTSAEVTSGANVNTTAGNNTIVEGQVRLADGGNSSCSGRVEIFHRGQWGTVCDDGWDLADAQVVCRQLGCGRAHNASLNAAFGQGSGPIWLDDVMCTGSESELNECRHRGIGSHNCGHHEDAGVVCEAGSPVRLVNSDNRCSGRVEVYHEGQWGTVCDDGWGLIDAHVVCRQLGCGRALNALQNAAFGQGSGPIWLDDVSCFGNEPSITECRHQGFGVHNCGHIEDASVICEVQPGFNSTVLPTTPDPRPQNSTSAEVTSGVTVNTTAGNNTTTEGQVRLADGGNSSCSGRVEIFQRGQWGTVCDDGWDLADAQVVCRQLGCGRAHNASLNAAFGQGSGPIWLDDVMCTGSESELTECGHRGIGSHDCSHHEDAGVVCEAGSPVRLVNSDNRCSGRVEVYHEGQWGTVCDDGWDLNDANVVCRQLGCGRARNALQNAAFGQGSGPIWLDDVSCFGNESSITECRHRGLGVHNCRHIEDASVICEVQPGFNSTVLPTTPDPRPQNSTSAEVTSGATVNTTAGNNTTTSGQVRLADGGNSSCSGRVEIFHRGQWGTVCDDGWDLADAQVVCRQLGCGRAHNASLNAAFGQGSGPIWLDDVMCTGSESELNECRHRGIGSHNCGHHEDAGVVCEAGSPVRLVNSDNRCSGRVEVYHEGQWGTVCDDGWGLIDAHVVCRQLGCGRARNALQNAAFGQGSGPIWLDDVSCFGNESSITECRHQGFGVHNCGHIEDASVICEVEGQVRLADGGNSSCSGRVEIFHRGQWGTVCDDNWDLTDAQVVCRQLGCGRVLSAPRNAHFGQGRGPIWLDDVMCTDSESELSECGHGGIGSHNCGHHEDASVICEVEGQVRLADGGNSSCSGRVEIFHRGQWGTVCDDHWDLTDAQVVCRQLGCGRVLSAPRNAHFGQGRGPIWLDDVMCTDSESELSECGHGGIGSHNCGHHEDASVICEVEGQVRLADGGNSSCSGRVEIFHRGQWGTVCDDHWDLTDAQVVCRQLGCGTVLSAPRNAHFGQGRGPIWLDDVMCTDSESELSECGHGGIGSHNCGHHEDAGVVCEAGSPVMVNSDNRCSGRVEVYHAGQWGTVCDDSWDLNNANVVCRQLGCGRARSAQHSAAFGQGSGNIWLDNVSCFGDESSITECRHHGLGVHNCGHIEDASVVCEFQHPPLQRPQLICGRDKLQVGLDLASMTSSGLNPFTGNLAVRNCSSVKVRHGVVWYEVETRAGACGNTLTTNRTHAIYSNSLFFYPMNNTYFVVPVSVPFSCAYPLVTNTSLDVAIRPFLELAGGISGSGTKARASMSLFRNANYTETYSAGPVTLPVGSLLFVGVSVDERDTNFAAVLEDCYATHSSNPDDPVRYSLIQNKCPTDRQQVSVVESGSSRRARFSALFFLLQGENRDVFLHCSLSLCDQKSSSCVPEETTLCFDFCSYEATHYWTNHIHRHVQQQRQQQLNHRSEGREAAPLRGQYPEDQGVPGCC</sequence>
<feature type="disulfide bond" evidence="8">
    <location>
        <begin position="820"/>
        <end position="830"/>
    </location>
</feature>
<dbReference type="GO" id="GO:0016020">
    <property type="term" value="C:membrane"/>
    <property type="evidence" value="ECO:0007669"/>
    <property type="project" value="InterPro"/>
</dbReference>
<feature type="disulfide bond" evidence="8">
    <location>
        <begin position="568"/>
        <end position="578"/>
    </location>
</feature>
<feature type="disulfide bond" evidence="8">
    <location>
        <begin position="463"/>
        <end position="473"/>
    </location>
</feature>
<feature type="domain" description="SRCR" evidence="10">
    <location>
        <begin position="1320"/>
        <end position="1421"/>
    </location>
</feature>
<feature type="disulfide bond" evidence="8">
    <location>
        <begin position="432"/>
        <end position="493"/>
    </location>
</feature>
<feature type="disulfide bond" evidence="8">
    <location>
        <begin position="1494"/>
        <end position="1504"/>
    </location>
</feature>
<feature type="disulfide bond" evidence="8">
    <location>
        <begin position="684"/>
        <end position="745"/>
    </location>
</feature>
<feature type="domain" description="SRCR" evidence="10">
    <location>
        <begin position="1003"/>
        <end position="1103"/>
    </location>
</feature>
<feature type="domain" description="SRCR" evidence="10">
    <location>
        <begin position="751"/>
        <end position="851"/>
    </location>
</feature>
<feature type="disulfide bond" evidence="8">
    <location>
        <begin position="1072"/>
        <end position="1082"/>
    </location>
</feature>
<keyword evidence="5" id="KW-0677">Repeat</keyword>
<dbReference type="Pfam" id="PF23283">
    <property type="entry name" value="D8C_UMOD"/>
    <property type="match status" value="1"/>
</dbReference>
<keyword evidence="7" id="KW-0325">Glycoprotein</keyword>
<evidence type="ECO:0000256" key="9">
    <source>
        <dbReference type="SAM" id="MobiDB-lite"/>
    </source>
</evidence>
<feature type="domain" description="SRCR" evidence="10">
    <location>
        <begin position="645"/>
        <end position="746"/>
    </location>
</feature>
<feature type="disulfide bond" evidence="8">
    <location>
        <begin position="1240"/>
        <end position="1304"/>
    </location>
</feature>
<feature type="disulfide bond" evidence="8">
    <location>
        <begin position="789"/>
        <end position="850"/>
    </location>
</feature>
<feature type="domain" description="SRCR" evidence="10">
    <location>
        <begin position="393"/>
        <end position="494"/>
    </location>
</feature>
<comment type="subcellular location">
    <subcellularLocation>
        <location evidence="1">Secreted</location>
    </subcellularLocation>
</comment>
<dbReference type="Gene3D" id="2.60.40.4100">
    <property type="entry name" value="Zona pellucida, ZP-C domain"/>
    <property type="match status" value="2"/>
</dbReference>
<reference evidence="12 13" key="1">
    <citation type="submission" date="2024-01" db="EMBL/GenBank/DDBJ databases">
        <authorList>
            <person name="Alioto T."/>
            <person name="Alioto T."/>
            <person name="Gomez Garrido J."/>
        </authorList>
    </citation>
    <scope>NUCLEOTIDE SEQUENCE [LARGE SCALE GENOMIC DNA]</scope>
</reference>
<name>A0AAV1PQ31_SCOSC</name>
<feature type="region of interest" description="Disordered" evidence="9">
    <location>
        <begin position="357"/>
        <end position="382"/>
    </location>
</feature>
<evidence type="ECO:0000256" key="7">
    <source>
        <dbReference type="ARBA" id="ARBA00023180"/>
    </source>
</evidence>
<evidence type="ECO:0000259" key="11">
    <source>
        <dbReference type="PROSITE" id="PS51034"/>
    </source>
</evidence>
<feature type="disulfide bond" evidence="8">
    <location>
        <begin position="524"/>
        <end position="588"/>
    </location>
</feature>
<dbReference type="GO" id="GO:0005509">
    <property type="term" value="F:calcium ion binding"/>
    <property type="evidence" value="ECO:0007669"/>
    <property type="project" value="InterPro"/>
</dbReference>
<comment type="caution">
    <text evidence="12">The sequence shown here is derived from an EMBL/GenBank/DDBJ whole genome shotgun (WGS) entry which is preliminary data.</text>
</comment>
<accession>A0AAV1PQ31</accession>
<dbReference type="InterPro" id="IPR001190">
    <property type="entry name" value="SRCR"/>
</dbReference>
<dbReference type="FunFam" id="3.10.250.10:FF:000006">
    <property type="entry name" value="neurotrypsin isoform X2"/>
    <property type="match status" value="10"/>
</dbReference>
<keyword evidence="4" id="KW-0732">Signal</keyword>
<feature type="disulfide bond" evidence="8">
    <location>
        <begin position="936"/>
        <end position="997"/>
    </location>
</feature>
<feature type="disulfide bond" evidence="8">
    <location>
        <begin position="1346"/>
        <end position="1410"/>
    </location>
</feature>
<dbReference type="InterPro" id="IPR001881">
    <property type="entry name" value="EGF-like_Ca-bd_dom"/>
</dbReference>
<organism evidence="12 13">
    <name type="scientific">Scomber scombrus</name>
    <name type="common">Atlantic mackerel</name>
    <name type="synonym">Scomber vernalis</name>
    <dbReference type="NCBI Taxonomy" id="13677"/>
    <lineage>
        <taxon>Eukaryota</taxon>
        <taxon>Metazoa</taxon>
        <taxon>Chordata</taxon>
        <taxon>Craniata</taxon>
        <taxon>Vertebrata</taxon>
        <taxon>Euteleostomi</taxon>
        <taxon>Actinopterygii</taxon>
        <taxon>Neopterygii</taxon>
        <taxon>Teleostei</taxon>
        <taxon>Neoteleostei</taxon>
        <taxon>Acanthomorphata</taxon>
        <taxon>Pelagiaria</taxon>
        <taxon>Scombriformes</taxon>
        <taxon>Scombridae</taxon>
        <taxon>Scomber</taxon>
    </lineage>
</organism>
<dbReference type="PANTHER" id="PTHR19331:SF22">
    <property type="entry name" value="DELETED IN MALIGNANT BRAIN TUMORS 1 PROTEIN"/>
    <property type="match status" value="1"/>
</dbReference>
<dbReference type="SUPFAM" id="SSF56487">
    <property type="entry name" value="SRCR-like"/>
    <property type="match status" value="10"/>
</dbReference>
<feature type="disulfide bond" evidence="8">
    <location>
        <begin position="419"/>
        <end position="483"/>
    </location>
</feature>
<keyword evidence="6 8" id="KW-1015">Disulfide bond</keyword>
<dbReference type="Proteomes" id="UP001314229">
    <property type="component" value="Unassembled WGS sequence"/>
</dbReference>
<keyword evidence="2" id="KW-0964">Secreted</keyword>
<feature type="disulfide bond" evidence="8">
    <location>
        <begin position="715"/>
        <end position="725"/>
    </location>
</feature>
<dbReference type="SMART" id="SM00241">
    <property type="entry name" value="ZP"/>
    <property type="match status" value="1"/>
</dbReference>
<keyword evidence="13" id="KW-1185">Reference proteome</keyword>
<feature type="domain" description="ZP" evidence="11">
    <location>
        <begin position="1537"/>
        <end position="1785"/>
    </location>
</feature>
<dbReference type="PROSITE" id="PS00420">
    <property type="entry name" value="SRCR_1"/>
    <property type="match status" value="6"/>
</dbReference>
<feature type="disulfide bond" evidence="8">
    <location>
        <begin position="1390"/>
        <end position="1400"/>
    </location>
</feature>
<feature type="disulfide bond" evidence="8">
    <location>
        <begin position="1359"/>
        <end position="1420"/>
    </location>
</feature>
<feature type="disulfide bond" evidence="8">
    <location>
        <begin position="967"/>
        <end position="977"/>
    </location>
</feature>
<evidence type="ECO:0000256" key="8">
    <source>
        <dbReference type="PROSITE-ProRule" id="PRU00196"/>
    </source>
</evidence>
<dbReference type="Gene3D" id="3.10.250.10">
    <property type="entry name" value="SRCR-like domain"/>
    <property type="match status" value="10"/>
</dbReference>
<dbReference type="PROSITE" id="PS51034">
    <property type="entry name" value="ZP_2"/>
    <property type="match status" value="2"/>
</dbReference>
<dbReference type="InterPro" id="IPR036772">
    <property type="entry name" value="SRCR-like_dom_sf"/>
</dbReference>
<evidence type="ECO:0000256" key="5">
    <source>
        <dbReference type="ARBA" id="ARBA00022737"/>
    </source>
</evidence>
<feature type="domain" description="SRCR" evidence="10">
    <location>
        <begin position="499"/>
        <end position="599"/>
    </location>
</feature>
<evidence type="ECO:0000313" key="12">
    <source>
        <dbReference type="EMBL" id="CAK6973445.1"/>
    </source>
</evidence>